<organism evidence="1">
    <name type="scientific">marine sediment metagenome</name>
    <dbReference type="NCBI Taxonomy" id="412755"/>
    <lineage>
        <taxon>unclassified sequences</taxon>
        <taxon>metagenomes</taxon>
        <taxon>ecological metagenomes</taxon>
    </lineage>
</organism>
<evidence type="ECO:0000313" key="1">
    <source>
        <dbReference type="EMBL" id="KKL72701.1"/>
    </source>
</evidence>
<dbReference type="EMBL" id="LAZR01025192">
    <property type="protein sequence ID" value="KKL72701.1"/>
    <property type="molecule type" value="Genomic_DNA"/>
</dbReference>
<comment type="caution">
    <text evidence="1">The sequence shown here is derived from an EMBL/GenBank/DDBJ whole genome shotgun (WGS) entry which is preliminary data.</text>
</comment>
<name>A0A0F9F2G8_9ZZZZ</name>
<gene>
    <name evidence="1" type="ORF">LCGC14_2082300</name>
</gene>
<dbReference type="AlphaFoldDB" id="A0A0F9F2G8"/>
<accession>A0A0F9F2G8</accession>
<proteinExistence type="predicted"/>
<protein>
    <submittedName>
        <fullName evidence="1">Uncharacterized protein</fullName>
    </submittedName>
</protein>
<reference evidence="1" key="1">
    <citation type="journal article" date="2015" name="Nature">
        <title>Complex archaea that bridge the gap between prokaryotes and eukaryotes.</title>
        <authorList>
            <person name="Spang A."/>
            <person name="Saw J.H."/>
            <person name="Jorgensen S.L."/>
            <person name="Zaremba-Niedzwiedzka K."/>
            <person name="Martijn J."/>
            <person name="Lind A.E."/>
            <person name="van Eijk R."/>
            <person name="Schleper C."/>
            <person name="Guy L."/>
            <person name="Ettema T.J."/>
        </authorList>
    </citation>
    <scope>NUCLEOTIDE SEQUENCE</scope>
</reference>
<sequence length="39" mass="4197">MARDTELDTKAARSRIDVAGPHVQKGDFCQGSSPVFTGF</sequence>